<dbReference type="CDD" id="cd01129">
    <property type="entry name" value="PulE-GspE-like"/>
    <property type="match status" value="1"/>
</dbReference>
<evidence type="ECO:0000313" key="5">
    <source>
        <dbReference type="EMBL" id="TXR54307.1"/>
    </source>
</evidence>
<evidence type="ECO:0000256" key="2">
    <source>
        <dbReference type="ARBA" id="ARBA00022741"/>
    </source>
</evidence>
<dbReference type="EMBL" id="VKAD01000001">
    <property type="protein sequence ID" value="TXR54307.1"/>
    <property type="molecule type" value="Genomic_DNA"/>
</dbReference>
<dbReference type="Gene3D" id="3.30.300.160">
    <property type="entry name" value="Type II secretion system, protein E, N-terminal domain"/>
    <property type="match status" value="1"/>
</dbReference>
<dbReference type="PANTHER" id="PTHR30258:SF29">
    <property type="entry name" value="MSHA PILUS ASSEMBLY ATPASE MSHE"/>
    <property type="match status" value="1"/>
</dbReference>
<reference evidence="5 6" key="1">
    <citation type="submission" date="2019-07" db="EMBL/GenBank/DDBJ databases">
        <title>Reinekea sp. strain SSH23 genome sequencing and assembly.</title>
        <authorList>
            <person name="Kim I."/>
        </authorList>
    </citation>
    <scope>NUCLEOTIDE SEQUENCE [LARGE SCALE GENOMIC DNA]</scope>
    <source>
        <strain evidence="5 6">SSH23</strain>
    </source>
</reference>
<organism evidence="5 6">
    <name type="scientific">Reinekea thalattae</name>
    <dbReference type="NCBI Taxonomy" id="2593301"/>
    <lineage>
        <taxon>Bacteria</taxon>
        <taxon>Pseudomonadati</taxon>
        <taxon>Pseudomonadota</taxon>
        <taxon>Gammaproteobacteria</taxon>
        <taxon>Oceanospirillales</taxon>
        <taxon>Saccharospirillaceae</taxon>
        <taxon>Reinekea</taxon>
    </lineage>
</organism>
<dbReference type="RefSeq" id="WP_147713705.1">
    <property type="nucleotide sequence ID" value="NZ_VKAD01000001.1"/>
</dbReference>
<dbReference type="SMART" id="SM00382">
    <property type="entry name" value="AAA"/>
    <property type="match status" value="1"/>
</dbReference>
<gene>
    <name evidence="5" type="ORF">FME95_07160</name>
</gene>
<proteinExistence type="inferred from homology"/>
<dbReference type="PANTHER" id="PTHR30258">
    <property type="entry name" value="TYPE II SECRETION SYSTEM PROTEIN GSPE-RELATED"/>
    <property type="match status" value="1"/>
</dbReference>
<dbReference type="SUPFAM" id="SSF160246">
    <property type="entry name" value="EspE N-terminal domain-like"/>
    <property type="match status" value="1"/>
</dbReference>
<dbReference type="GO" id="GO:0005886">
    <property type="term" value="C:plasma membrane"/>
    <property type="evidence" value="ECO:0007669"/>
    <property type="project" value="TreeGrafter"/>
</dbReference>
<dbReference type="InterPro" id="IPR027417">
    <property type="entry name" value="P-loop_NTPase"/>
</dbReference>
<name>A0A5C8Z9B7_9GAMM</name>
<keyword evidence="6" id="KW-1185">Reference proteome</keyword>
<protein>
    <submittedName>
        <fullName evidence="5">Type II/IV secretion system protein</fullName>
    </submittedName>
</protein>
<evidence type="ECO:0000259" key="4">
    <source>
        <dbReference type="SMART" id="SM00382"/>
    </source>
</evidence>
<dbReference type="Gene3D" id="3.40.50.300">
    <property type="entry name" value="P-loop containing nucleotide triphosphate hydrolases"/>
    <property type="match status" value="1"/>
</dbReference>
<dbReference type="GO" id="GO:0016887">
    <property type="term" value="F:ATP hydrolysis activity"/>
    <property type="evidence" value="ECO:0007669"/>
    <property type="project" value="TreeGrafter"/>
</dbReference>
<evidence type="ECO:0000313" key="6">
    <source>
        <dbReference type="Proteomes" id="UP000321764"/>
    </source>
</evidence>
<dbReference type="InterPro" id="IPR007831">
    <property type="entry name" value="T2SS_GspE_N"/>
</dbReference>
<dbReference type="FunFam" id="3.30.450.90:FF:000001">
    <property type="entry name" value="Type II secretion system ATPase GspE"/>
    <property type="match status" value="1"/>
</dbReference>
<evidence type="ECO:0000256" key="1">
    <source>
        <dbReference type="ARBA" id="ARBA00006611"/>
    </source>
</evidence>
<dbReference type="Gene3D" id="3.30.450.90">
    <property type="match status" value="1"/>
</dbReference>
<dbReference type="AlphaFoldDB" id="A0A5C8Z9B7"/>
<dbReference type="SUPFAM" id="SSF52540">
    <property type="entry name" value="P-loop containing nucleoside triphosphate hydrolases"/>
    <property type="match status" value="1"/>
</dbReference>
<dbReference type="InterPro" id="IPR001482">
    <property type="entry name" value="T2SS/T4SS_dom"/>
</dbReference>
<sequence>MNINPGVEAGRAKRVRLGDVLLQAGAITDGQLQMALQEQKTTGKKLGTALVDMGVLKEAQLLQTLSQHLDLPFIELRQFHLDSSLMLRLDEAMARRFRCLILAEHKDGVLLAMADPLDLVAIDAIEKILSCNVYPAIVRENEILATLDVVYRNTSEIESLAGQLDQALSGSATGFDIAQLEAQTDVQDAPVVRLLQSVLEDAVTVKASDIHIEPDETVFRIRMRIDGVLQEQVIKEKRVTAALVMRLKIMSNLDISEKRLPQDGRFNVLVKGKSIDIRISTMPVQFGESVVLRLLDQSSGVRTLQSLGMPEDLRKRFEVMIKRPNGLILVTGPTGSGKTTTLYSALSILNSPENKIITAEDPIEYRMSRVNQVQVNPKIDLSFAKILRSALRQDPDIVFIGEMRDEETVTIGVRAAMTGHLVMSTLHTNDAISSALRLTDMGVEPYLIASALRGVLAQRLVRKICTKCRTPYEPNTSQKMWLEHMANGKFKEASFSHGTGCYHCNNTGYKGRVGVFEWLELDGTTVMPLYEQNHSAFIEAVRAKEDFKPMEEMALEYAKLGITDLPEVFRISVDSGDYETR</sequence>
<dbReference type="InterPro" id="IPR037257">
    <property type="entry name" value="T2SS_E_N_sf"/>
</dbReference>
<dbReference type="FunFam" id="3.40.50.300:FF:000398">
    <property type="entry name" value="Type IV pilus assembly ATPase PilB"/>
    <property type="match status" value="1"/>
</dbReference>
<dbReference type="OrthoDB" id="9776961at2"/>
<evidence type="ECO:0000256" key="3">
    <source>
        <dbReference type="ARBA" id="ARBA00022840"/>
    </source>
</evidence>
<dbReference type="Proteomes" id="UP000321764">
    <property type="component" value="Unassembled WGS sequence"/>
</dbReference>
<comment type="caution">
    <text evidence="5">The sequence shown here is derived from an EMBL/GenBank/DDBJ whole genome shotgun (WGS) entry which is preliminary data.</text>
</comment>
<dbReference type="Pfam" id="PF00437">
    <property type="entry name" value="T2SSE"/>
    <property type="match status" value="1"/>
</dbReference>
<comment type="similarity">
    <text evidence="1">Belongs to the GSP E family.</text>
</comment>
<keyword evidence="2" id="KW-0547">Nucleotide-binding</keyword>
<feature type="domain" description="AAA+ ATPase" evidence="4">
    <location>
        <begin position="324"/>
        <end position="447"/>
    </location>
</feature>
<accession>A0A5C8Z9B7</accession>
<dbReference type="GO" id="GO:0005524">
    <property type="term" value="F:ATP binding"/>
    <property type="evidence" value="ECO:0007669"/>
    <property type="project" value="UniProtKB-KW"/>
</dbReference>
<dbReference type="Pfam" id="PF05157">
    <property type="entry name" value="MshEN"/>
    <property type="match status" value="1"/>
</dbReference>
<dbReference type="InterPro" id="IPR003593">
    <property type="entry name" value="AAA+_ATPase"/>
</dbReference>
<keyword evidence="3" id="KW-0067">ATP-binding</keyword>